<protein>
    <submittedName>
        <fullName evidence="1">Assembly chaperone of RPL4</fullName>
    </submittedName>
</protein>
<dbReference type="Proteomes" id="UP001152531">
    <property type="component" value="Unassembled WGS sequence"/>
</dbReference>
<sequence length="329" mass="37706">MSITQAREFIDNNQPEEALALLSPLLNDNQDNVEFLQIFGEVLLEVNELEQAYEILMRSVELDKNGDKGIEKFLYLGQIIGGREGIEFLDVALRQLDSLDVKDDKITQKLNEGIFAKIEIWMTDLCMEPEAESQCDELINYSLKLDNENPETFSLLSSIRISQQKDEEAIEAIKRSWELFQKRMDLSTQEIINVIQPLITLSKYSIELQLYDLSLEILNFINDLNDSILEVCYLIAVSILFKFKLQNNIDPEAEVNPKDLEDDTLQELKSILTNGFKIIQTQQDLDQELSVAVSQLIDQFGGPVMSELMPEKISQEDINQVDEIDSDDE</sequence>
<evidence type="ECO:0000313" key="2">
    <source>
        <dbReference type="Proteomes" id="UP001152531"/>
    </source>
</evidence>
<proteinExistence type="predicted"/>
<keyword evidence="2" id="KW-1185">Reference proteome</keyword>
<dbReference type="EMBL" id="CALSDN010000010">
    <property type="protein sequence ID" value="CAH6722625.1"/>
    <property type="molecule type" value="Genomic_DNA"/>
</dbReference>
<organism evidence="1 2">
    <name type="scientific">[Candida] jaroonii</name>
    <dbReference type="NCBI Taxonomy" id="467808"/>
    <lineage>
        <taxon>Eukaryota</taxon>
        <taxon>Fungi</taxon>
        <taxon>Dikarya</taxon>
        <taxon>Ascomycota</taxon>
        <taxon>Saccharomycotina</taxon>
        <taxon>Pichiomycetes</taxon>
        <taxon>Debaryomycetaceae</taxon>
        <taxon>Yamadazyma</taxon>
    </lineage>
</organism>
<comment type="caution">
    <text evidence="1">The sequence shown here is derived from an EMBL/GenBank/DDBJ whole genome shotgun (WGS) entry which is preliminary data.</text>
</comment>
<gene>
    <name evidence="1" type="ORF">CLIB1444_10S02674</name>
</gene>
<accession>A0ACA9YC41</accession>
<reference evidence="1" key="1">
    <citation type="submission" date="2022-06" db="EMBL/GenBank/DDBJ databases">
        <authorList>
            <person name="Legras J.-L."/>
            <person name="Devillers H."/>
            <person name="Grondin C."/>
        </authorList>
    </citation>
    <scope>NUCLEOTIDE SEQUENCE</scope>
    <source>
        <strain evidence="1">CLIB 1444</strain>
    </source>
</reference>
<evidence type="ECO:0000313" key="1">
    <source>
        <dbReference type="EMBL" id="CAH6722625.1"/>
    </source>
</evidence>
<name>A0ACA9YC41_9ASCO</name>